<dbReference type="AlphaFoldDB" id="A0A0W0XWJ6"/>
<dbReference type="STRING" id="458.Lrub_1403"/>
<dbReference type="EMBL" id="LNYT01000007">
    <property type="protein sequence ID" value="KTD49052.1"/>
    <property type="molecule type" value="Genomic_DNA"/>
</dbReference>
<comment type="caution">
    <text evidence="1">The sequence shown here is derived from an EMBL/GenBank/DDBJ whole genome shotgun (WGS) entry which is preliminary data.</text>
</comment>
<keyword evidence="2" id="KW-1185">Reference proteome</keyword>
<evidence type="ECO:0000313" key="1">
    <source>
        <dbReference type="EMBL" id="KTD49052.1"/>
    </source>
</evidence>
<sequence>MAGIIVSELSKRINELRAGNKSIWLVENDGTTHHLNAAGNSVSIIDGKGSEYIEVTDEKSTVLYNLSGVKLIRIS</sequence>
<dbReference type="PATRIC" id="fig|458.5.peg.1450"/>
<dbReference type="OrthoDB" id="5647042at2"/>
<dbReference type="Proteomes" id="UP000054608">
    <property type="component" value="Unassembled WGS sequence"/>
</dbReference>
<name>A0A0W0XWJ6_9GAMM</name>
<evidence type="ECO:0000313" key="2">
    <source>
        <dbReference type="Proteomes" id="UP000054608"/>
    </source>
</evidence>
<protein>
    <submittedName>
        <fullName evidence="1">Uncharacterized protein</fullName>
    </submittedName>
</protein>
<reference evidence="1 2" key="1">
    <citation type="submission" date="2015-11" db="EMBL/GenBank/DDBJ databases">
        <title>Genomic analysis of 38 Legionella species identifies large and diverse effector repertoires.</title>
        <authorList>
            <person name="Burstein D."/>
            <person name="Amaro F."/>
            <person name="Zusman T."/>
            <person name="Lifshitz Z."/>
            <person name="Cohen O."/>
            <person name="Gilbert J.A."/>
            <person name="Pupko T."/>
            <person name="Shuman H.A."/>
            <person name="Segal G."/>
        </authorList>
    </citation>
    <scope>NUCLEOTIDE SEQUENCE [LARGE SCALE GENOMIC DNA]</scope>
    <source>
        <strain evidence="1 2">WA-270A-C2</strain>
    </source>
</reference>
<dbReference type="RefSeq" id="WP_058531466.1">
    <property type="nucleotide sequence ID" value="NZ_CAAAIN010000006.1"/>
</dbReference>
<proteinExistence type="predicted"/>
<organism evidence="1 2">
    <name type="scientific">Legionella rubrilucens</name>
    <dbReference type="NCBI Taxonomy" id="458"/>
    <lineage>
        <taxon>Bacteria</taxon>
        <taxon>Pseudomonadati</taxon>
        <taxon>Pseudomonadota</taxon>
        <taxon>Gammaproteobacteria</taxon>
        <taxon>Legionellales</taxon>
        <taxon>Legionellaceae</taxon>
        <taxon>Legionella</taxon>
    </lineage>
</organism>
<gene>
    <name evidence="1" type="ORF">Lrub_1403</name>
</gene>
<accession>A0A0W0XWJ6</accession>